<accession>A0ABN1L6B2</accession>
<organism evidence="4 5">
    <name type="scientific">Colwellia asteriadis</name>
    <dbReference type="NCBI Taxonomy" id="517723"/>
    <lineage>
        <taxon>Bacteria</taxon>
        <taxon>Pseudomonadati</taxon>
        <taxon>Pseudomonadota</taxon>
        <taxon>Gammaproteobacteria</taxon>
        <taxon>Alteromonadales</taxon>
        <taxon>Colwelliaceae</taxon>
        <taxon>Colwellia</taxon>
    </lineage>
</organism>
<sequence length="206" mass="22923">MRLTGKLLKWSEDKCFGFIVPNGGGDHVFIHKSAFSNKKRTPQVNDILTFSIAKDKQGRYCADKATFAGEKPASHAEKHVNKFSIYLAVLFLGAILVALIFGYLPINLVLLYLGASTLCFVSYAHDKNKAKRGAWRTPESTLHLLALAGGWPGAAIAQQTLRHKSKKATFRFVFWLTVIINISALCWLTSLNQMDESTSLLKMLFS</sequence>
<dbReference type="SMART" id="SM00357">
    <property type="entry name" value="CSP"/>
    <property type="match status" value="1"/>
</dbReference>
<dbReference type="Gene3D" id="2.40.50.140">
    <property type="entry name" value="Nucleic acid-binding proteins"/>
    <property type="match status" value="1"/>
</dbReference>
<evidence type="ECO:0000256" key="1">
    <source>
        <dbReference type="ARBA" id="ARBA00022553"/>
    </source>
</evidence>
<feature type="transmembrane region" description="Helical" evidence="2">
    <location>
        <begin position="172"/>
        <end position="190"/>
    </location>
</feature>
<dbReference type="InterPro" id="IPR052069">
    <property type="entry name" value="Ca-reg_mRNA-binding_domain"/>
</dbReference>
<comment type="caution">
    <text evidence="4">The sequence shown here is derived from an EMBL/GenBank/DDBJ whole genome shotgun (WGS) entry which is preliminary data.</text>
</comment>
<keyword evidence="5" id="KW-1185">Reference proteome</keyword>
<dbReference type="Pfam" id="PF00313">
    <property type="entry name" value="CSD"/>
    <property type="match status" value="1"/>
</dbReference>
<name>A0ABN1L6B2_9GAMM</name>
<dbReference type="InterPro" id="IPR002059">
    <property type="entry name" value="CSP_DNA-bd"/>
</dbReference>
<dbReference type="EMBL" id="BAAAFA010000005">
    <property type="protein sequence ID" value="GAA0816346.1"/>
    <property type="molecule type" value="Genomic_DNA"/>
</dbReference>
<keyword evidence="2" id="KW-0812">Transmembrane</keyword>
<dbReference type="Proteomes" id="UP001500021">
    <property type="component" value="Unassembled WGS sequence"/>
</dbReference>
<dbReference type="PROSITE" id="PS51857">
    <property type="entry name" value="CSD_2"/>
    <property type="match status" value="1"/>
</dbReference>
<dbReference type="Pfam" id="PF06961">
    <property type="entry name" value="DUF1294"/>
    <property type="match status" value="1"/>
</dbReference>
<dbReference type="SUPFAM" id="SSF50249">
    <property type="entry name" value="Nucleic acid-binding proteins"/>
    <property type="match status" value="1"/>
</dbReference>
<dbReference type="InterPro" id="IPR011129">
    <property type="entry name" value="CSD"/>
</dbReference>
<gene>
    <name evidence="4" type="ORF">GCM10009111_15980</name>
</gene>
<evidence type="ECO:0000313" key="4">
    <source>
        <dbReference type="EMBL" id="GAA0816346.1"/>
    </source>
</evidence>
<reference evidence="4 5" key="1">
    <citation type="journal article" date="2019" name="Int. J. Syst. Evol. Microbiol.">
        <title>The Global Catalogue of Microorganisms (GCM) 10K type strain sequencing project: providing services to taxonomists for standard genome sequencing and annotation.</title>
        <authorList>
            <consortium name="The Broad Institute Genomics Platform"/>
            <consortium name="The Broad Institute Genome Sequencing Center for Infectious Disease"/>
            <person name="Wu L."/>
            <person name="Ma J."/>
        </authorList>
    </citation>
    <scope>NUCLEOTIDE SEQUENCE [LARGE SCALE GENOMIC DNA]</scope>
    <source>
        <strain evidence="4 5">JCM 15608</strain>
    </source>
</reference>
<keyword evidence="2" id="KW-1133">Transmembrane helix</keyword>
<evidence type="ECO:0000259" key="3">
    <source>
        <dbReference type="PROSITE" id="PS51857"/>
    </source>
</evidence>
<feature type="domain" description="CSD" evidence="3">
    <location>
        <begin position="2"/>
        <end position="67"/>
    </location>
</feature>
<proteinExistence type="predicted"/>
<feature type="transmembrane region" description="Helical" evidence="2">
    <location>
        <begin position="83"/>
        <end position="103"/>
    </location>
</feature>
<protein>
    <submittedName>
        <fullName evidence="4">Cold shock and DUF1294 domain-containing protein</fullName>
    </submittedName>
</protein>
<evidence type="ECO:0000313" key="5">
    <source>
        <dbReference type="Proteomes" id="UP001500021"/>
    </source>
</evidence>
<keyword evidence="2" id="KW-0472">Membrane</keyword>
<keyword evidence="1" id="KW-0597">Phosphoprotein</keyword>
<dbReference type="RefSeq" id="WP_343816850.1">
    <property type="nucleotide sequence ID" value="NZ_BAAAFA010000005.1"/>
</dbReference>
<dbReference type="PANTHER" id="PTHR12962:SF1">
    <property type="entry name" value="COLD SHOCK DOMAIN-CONTAINING PROTEIN CG9705"/>
    <property type="match status" value="1"/>
</dbReference>
<dbReference type="PANTHER" id="PTHR12962">
    <property type="entry name" value="CALCIUM-REGULATED HEAT STABLE PROTEIN CRHSP-24-RELATED"/>
    <property type="match status" value="1"/>
</dbReference>
<dbReference type="InterPro" id="IPR012340">
    <property type="entry name" value="NA-bd_OB-fold"/>
</dbReference>
<evidence type="ECO:0000256" key="2">
    <source>
        <dbReference type="SAM" id="Phobius"/>
    </source>
</evidence>
<feature type="transmembrane region" description="Helical" evidence="2">
    <location>
        <begin position="109"/>
        <end position="126"/>
    </location>
</feature>
<dbReference type="InterPro" id="IPR010718">
    <property type="entry name" value="DUF1294"/>
</dbReference>